<dbReference type="InterPro" id="IPR005624">
    <property type="entry name" value="PduO/GlcC-like"/>
</dbReference>
<proteinExistence type="predicted"/>
<dbReference type="OrthoDB" id="2209940at2759"/>
<dbReference type="PANTHER" id="PTHR28255">
    <property type="match status" value="1"/>
</dbReference>
<comment type="caution">
    <text evidence="1">The sequence shown here is derived from an EMBL/GenBank/DDBJ whole genome shotgun (WGS) entry which is preliminary data.</text>
</comment>
<evidence type="ECO:0000313" key="2">
    <source>
        <dbReference type="Proteomes" id="UP000838763"/>
    </source>
</evidence>
<name>A0A9P1H2V7_9PEZI</name>
<dbReference type="GO" id="GO:0072380">
    <property type="term" value="C:TRC complex"/>
    <property type="evidence" value="ECO:0007669"/>
    <property type="project" value="TreeGrafter"/>
</dbReference>
<dbReference type="EMBL" id="CALLCH030000011">
    <property type="protein sequence ID" value="CAI4214344.1"/>
    <property type="molecule type" value="Genomic_DNA"/>
</dbReference>
<organism evidence="1 2">
    <name type="scientific">Parascedosporium putredinis</name>
    <dbReference type="NCBI Taxonomy" id="1442378"/>
    <lineage>
        <taxon>Eukaryota</taxon>
        <taxon>Fungi</taxon>
        <taxon>Dikarya</taxon>
        <taxon>Ascomycota</taxon>
        <taxon>Pezizomycotina</taxon>
        <taxon>Sordariomycetes</taxon>
        <taxon>Hypocreomycetidae</taxon>
        <taxon>Microascales</taxon>
        <taxon>Microascaceae</taxon>
        <taxon>Parascedosporium</taxon>
    </lineage>
</organism>
<sequence>MSQKVLRRRNAQQGFGLEADLAQIRSADAGRPIPRPLRRIEPADVIKATCDSFTFESFTSQDAYELGHLLHARLLPISAKQPSVIQISLAPGQIVFQAAVGSGTLPDNETWIQRKRNSVLRWGCSTWFLNRKWNGDQEAFRKLFAFSDEQANRYAIHGGACLSGSRAWMAWWRSWW</sequence>
<dbReference type="InterPro" id="IPR010371">
    <property type="entry name" value="YBR137W-like"/>
</dbReference>
<dbReference type="AlphaFoldDB" id="A0A9P1H2V7"/>
<protein>
    <submittedName>
        <fullName evidence="1">Uncharacterized protein</fullName>
    </submittedName>
</protein>
<dbReference type="SUPFAM" id="SSF143744">
    <property type="entry name" value="GlcG-like"/>
    <property type="match status" value="1"/>
</dbReference>
<dbReference type="Proteomes" id="UP000838763">
    <property type="component" value="Unassembled WGS sequence"/>
</dbReference>
<dbReference type="PANTHER" id="PTHR28255:SF1">
    <property type="entry name" value="UPF0303 PROTEIN YBR137W"/>
    <property type="match status" value="1"/>
</dbReference>
<reference evidence="1" key="1">
    <citation type="submission" date="2022-11" db="EMBL/GenBank/DDBJ databases">
        <authorList>
            <person name="Scott C."/>
            <person name="Bruce N."/>
        </authorList>
    </citation>
    <scope>NUCLEOTIDE SEQUENCE</scope>
</reference>
<evidence type="ECO:0000313" key="1">
    <source>
        <dbReference type="EMBL" id="CAI4214344.1"/>
    </source>
</evidence>
<dbReference type="Gene3D" id="3.30.450.150">
    <property type="entry name" value="Haem-degrading domain"/>
    <property type="match status" value="1"/>
</dbReference>
<accession>A0A9P1H2V7</accession>
<gene>
    <name evidence="1" type="ORF">PPNO1_LOCUS4073</name>
</gene>
<keyword evidence="2" id="KW-1185">Reference proteome</keyword>
<dbReference type="InterPro" id="IPR038084">
    <property type="entry name" value="PduO/GlcC-like_sf"/>
</dbReference>
<dbReference type="GO" id="GO:0006620">
    <property type="term" value="P:post-translational protein targeting to endoplasmic reticulum membrane"/>
    <property type="evidence" value="ECO:0007669"/>
    <property type="project" value="TreeGrafter"/>
</dbReference>
<dbReference type="Pfam" id="PF03928">
    <property type="entry name" value="HbpS-like"/>
    <property type="match status" value="1"/>
</dbReference>